<reference evidence="3 4" key="1">
    <citation type="submission" date="2021-01" db="EMBL/GenBank/DDBJ databases">
        <title>Genomic Encyclopedia of Type Strains, Phase IV (KMG-IV): sequencing the most valuable type-strain genomes for metagenomic binning, comparative biology and taxonomic classification.</title>
        <authorList>
            <person name="Goeker M."/>
        </authorList>
    </citation>
    <scope>NUCLEOTIDE SEQUENCE [LARGE SCALE GENOMIC DNA]</scope>
    <source>
        <strain evidence="3 4">DSM 25540</strain>
    </source>
</reference>
<evidence type="ECO:0000313" key="4">
    <source>
        <dbReference type="Proteomes" id="UP000741863"/>
    </source>
</evidence>
<gene>
    <name evidence="3" type="ORF">JOD17_004247</name>
</gene>
<dbReference type="RefSeq" id="WP_204699826.1">
    <property type="nucleotide sequence ID" value="NZ_JAFBEC010000024.1"/>
</dbReference>
<feature type="signal peptide" evidence="2">
    <location>
        <begin position="1"/>
        <end position="26"/>
    </location>
</feature>
<evidence type="ECO:0000313" key="3">
    <source>
        <dbReference type="EMBL" id="MBM7635104.1"/>
    </source>
</evidence>
<keyword evidence="1" id="KW-0472">Membrane</keyword>
<feature type="transmembrane region" description="Helical" evidence="1">
    <location>
        <begin position="482"/>
        <end position="500"/>
    </location>
</feature>
<keyword evidence="4" id="KW-1185">Reference proteome</keyword>
<comment type="caution">
    <text evidence="3">The sequence shown here is derived from an EMBL/GenBank/DDBJ whole genome shotgun (WGS) entry which is preliminary data.</text>
</comment>
<keyword evidence="1" id="KW-0812">Transmembrane</keyword>
<protein>
    <recommendedName>
        <fullName evidence="5">DUF2207 domain-containing protein</fullName>
    </recommendedName>
</protein>
<keyword evidence="1" id="KW-1133">Transmembrane helix</keyword>
<feature type="transmembrane region" description="Helical" evidence="1">
    <location>
        <begin position="406"/>
        <end position="427"/>
    </location>
</feature>
<evidence type="ECO:0000256" key="1">
    <source>
        <dbReference type="SAM" id="Phobius"/>
    </source>
</evidence>
<proteinExistence type="predicted"/>
<evidence type="ECO:0008006" key="5">
    <source>
        <dbReference type="Google" id="ProtNLM"/>
    </source>
</evidence>
<keyword evidence="2" id="KW-0732">Signal</keyword>
<organism evidence="3 4">
    <name type="scientific">Geomicrobium sediminis</name>
    <dbReference type="NCBI Taxonomy" id="1347788"/>
    <lineage>
        <taxon>Bacteria</taxon>
        <taxon>Bacillati</taxon>
        <taxon>Bacillota</taxon>
        <taxon>Bacilli</taxon>
        <taxon>Bacillales</taxon>
        <taxon>Geomicrobium</taxon>
    </lineage>
</organism>
<dbReference type="Proteomes" id="UP000741863">
    <property type="component" value="Unassembled WGS sequence"/>
</dbReference>
<accession>A0ABS2PI37</accession>
<feature type="transmembrane region" description="Helical" evidence="1">
    <location>
        <begin position="459"/>
        <end position="476"/>
    </location>
</feature>
<evidence type="ECO:0000256" key="2">
    <source>
        <dbReference type="SAM" id="SignalP"/>
    </source>
</evidence>
<feature type="chain" id="PRO_5045520237" description="DUF2207 domain-containing protein" evidence="2">
    <location>
        <begin position="27"/>
        <end position="509"/>
    </location>
</feature>
<sequence>MRNYAIILSILVLMLLPFTVYSDAQAVDLHEEEFEKVVLTLEVQEDGKVYIEHAFKLHGDHEQLIYNVHAQVQPIDVQAYVTEQYESFADDEAPRIQGEEASEGFVFDLSDHQGTFVVESVWDDVLYYTEDAPEESLATIPMMNPSVLDIVHHLTEDFEIIFQTENGKPLNIFEDHYYEYFDLLRFIERDSIRYTTDYYRFSSIGYLPLKVGVPFDVVPEADQFVDDWIYVNEESVVRVQSGMLEFILTIVTYGSIVVSLLLSVYVIVVRMWRYIARVGRRYKKLDRRFKGDVDPFFYLFRSMGAPNRKELIETFLASLVYQNKATYYSNGEGQFVEIKDLNQIDKEEMRIVKRLFKSKKNEHGSTTEVRSAELKEVHDVELHQEQLDQLYRYGWSKVENYERVSFLIAGLLWFYPFFTLGFAVLSYLEDHQFNWTTILLFGYAIVTTWYIFKYGSDSSVYISYFIFTVIYIMSYVDALYYPLFGLFIGFVFLFWPSSIIRKPKKSSRT</sequence>
<name>A0ABS2PI37_9BACL</name>
<feature type="transmembrane region" description="Helical" evidence="1">
    <location>
        <begin position="433"/>
        <end position="452"/>
    </location>
</feature>
<dbReference type="EMBL" id="JAFBEC010000024">
    <property type="protein sequence ID" value="MBM7635104.1"/>
    <property type="molecule type" value="Genomic_DNA"/>
</dbReference>
<feature type="transmembrane region" description="Helical" evidence="1">
    <location>
        <begin position="246"/>
        <end position="272"/>
    </location>
</feature>